<gene>
    <name evidence="6" type="ORF">KBTEX_01123</name>
</gene>
<evidence type="ECO:0000256" key="5">
    <source>
        <dbReference type="SAM" id="Phobius"/>
    </source>
</evidence>
<keyword evidence="2 5" id="KW-0812">Transmembrane</keyword>
<dbReference type="EMBL" id="MN079089">
    <property type="protein sequence ID" value="QEA04814.1"/>
    <property type="molecule type" value="Genomic_DNA"/>
</dbReference>
<dbReference type="PANTHER" id="PTHR43483">
    <property type="entry name" value="MEMBRANE TRANSPORTER PROTEIN HI_0806-RELATED"/>
    <property type="match status" value="1"/>
</dbReference>
<feature type="transmembrane region" description="Helical" evidence="5">
    <location>
        <begin position="6"/>
        <end position="39"/>
    </location>
</feature>
<dbReference type="Pfam" id="PF01925">
    <property type="entry name" value="TauE"/>
    <property type="match status" value="1"/>
</dbReference>
<dbReference type="InterPro" id="IPR002781">
    <property type="entry name" value="TM_pro_TauE-like"/>
</dbReference>
<evidence type="ECO:0000256" key="2">
    <source>
        <dbReference type="ARBA" id="ARBA00022692"/>
    </source>
</evidence>
<evidence type="ECO:0000313" key="6">
    <source>
        <dbReference type="EMBL" id="QEA04814.1"/>
    </source>
</evidence>
<keyword evidence="3 5" id="KW-1133">Transmembrane helix</keyword>
<dbReference type="AlphaFoldDB" id="A0A5B8RBI2"/>
<evidence type="ECO:0000256" key="1">
    <source>
        <dbReference type="ARBA" id="ARBA00004141"/>
    </source>
</evidence>
<evidence type="ECO:0000256" key="4">
    <source>
        <dbReference type="ARBA" id="ARBA00023136"/>
    </source>
</evidence>
<feature type="transmembrane region" description="Helical" evidence="5">
    <location>
        <begin position="245"/>
        <end position="263"/>
    </location>
</feature>
<keyword evidence="4 5" id="KW-0472">Membrane</keyword>
<feature type="transmembrane region" description="Helical" evidence="5">
    <location>
        <begin position="106"/>
        <end position="124"/>
    </location>
</feature>
<feature type="transmembrane region" description="Helical" evidence="5">
    <location>
        <begin position="214"/>
        <end position="233"/>
    </location>
</feature>
<accession>A0A5B8RBI2</accession>
<organism evidence="6">
    <name type="scientific">uncultured organism</name>
    <dbReference type="NCBI Taxonomy" id="155900"/>
    <lineage>
        <taxon>unclassified sequences</taxon>
        <taxon>environmental samples</taxon>
    </lineage>
</organism>
<dbReference type="PANTHER" id="PTHR43483:SF3">
    <property type="entry name" value="MEMBRANE TRANSPORTER PROTEIN HI_0806-RELATED"/>
    <property type="match status" value="1"/>
</dbReference>
<comment type="subcellular location">
    <subcellularLocation>
        <location evidence="1">Membrane</location>
        <topology evidence="1">Multi-pass membrane protein</topology>
    </subcellularLocation>
</comment>
<dbReference type="GO" id="GO:0016020">
    <property type="term" value="C:membrane"/>
    <property type="evidence" value="ECO:0007669"/>
    <property type="project" value="UniProtKB-SubCell"/>
</dbReference>
<proteinExistence type="predicted"/>
<evidence type="ECO:0000256" key="3">
    <source>
        <dbReference type="ARBA" id="ARBA00022989"/>
    </source>
</evidence>
<feature type="transmembrane region" description="Helical" evidence="5">
    <location>
        <begin position="79"/>
        <end position="99"/>
    </location>
</feature>
<feature type="transmembrane region" description="Helical" evidence="5">
    <location>
        <begin position="181"/>
        <end position="202"/>
    </location>
</feature>
<feature type="transmembrane region" description="Helical" evidence="5">
    <location>
        <begin position="144"/>
        <end position="169"/>
    </location>
</feature>
<reference evidence="6" key="1">
    <citation type="submission" date="2019-06" db="EMBL/GenBank/DDBJ databases">
        <authorList>
            <person name="Murdoch R.W."/>
            <person name="Fathepure B."/>
        </authorList>
    </citation>
    <scope>NUCLEOTIDE SEQUENCE</scope>
</reference>
<name>A0A5B8RBI2_9ZZZZ</name>
<feature type="transmembrane region" description="Helical" evidence="5">
    <location>
        <begin position="46"/>
        <end position="67"/>
    </location>
</feature>
<sequence>METLIAYLLTGAAAGFASGLFGIGGGLIIVPTLLGVFALQGLSTDIATHLAVGSSLATIIVTSLSSLRAHARLGNIRWAVWRPLAAGLAVGAIGGAQIAGMMPGEMLRSIFGIFAVVMALRMALGGQPPAHRQVPGHAGLASTGVGFGVISSIVGIGGGSLTVPFLAWCGVPMRYAVGTSAAAGLPIALAGSLGFVISGGIHATSELPSGATGFVYWPAVAGLAAASVLLAPVGARLASRLPQHILKRAFALLLVVVGVRLLWG</sequence>
<evidence type="ECO:0008006" key="7">
    <source>
        <dbReference type="Google" id="ProtNLM"/>
    </source>
</evidence>
<protein>
    <recommendedName>
        <fullName evidence="7">Membrane transporter protein</fullName>
    </recommendedName>
</protein>